<evidence type="ECO:0000313" key="1">
    <source>
        <dbReference type="EMBL" id="GAI06345.1"/>
    </source>
</evidence>
<comment type="caution">
    <text evidence="1">The sequence shown here is derived from an EMBL/GenBank/DDBJ whole genome shotgun (WGS) entry which is preliminary data.</text>
</comment>
<accession>X1LVA0</accession>
<dbReference type="AlphaFoldDB" id="X1LVA0"/>
<reference evidence="1" key="1">
    <citation type="journal article" date="2014" name="Front. Microbiol.">
        <title>High frequency of phylogenetically diverse reductive dehalogenase-homologous genes in deep subseafloor sedimentary metagenomes.</title>
        <authorList>
            <person name="Kawai M."/>
            <person name="Futagami T."/>
            <person name="Toyoda A."/>
            <person name="Takaki Y."/>
            <person name="Nishi S."/>
            <person name="Hori S."/>
            <person name="Arai W."/>
            <person name="Tsubouchi T."/>
            <person name="Morono Y."/>
            <person name="Uchiyama I."/>
            <person name="Ito T."/>
            <person name="Fujiyama A."/>
            <person name="Inagaki F."/>
            <person name="Takami H."/>
        </authorList>
    </citation>
    <scope>NUCLEOTIDE SEQUENCE</scope>
    <source>
        <strain evidence="1">Expedition CK06-06</strain>
    </source>
</reference>
<dbReference type="EMBL" id="BARV01004718">
    <property type="protein sequence ID" value="GAI06345.1"/>
    <property type="molecule type" value="Genomic_DNA"/>
</dbReference>
<gene>
    <name evidence="1" type="ORF">S06H3_10257</name>
</gene>
<protein>
    <submittedName>
        <fullName evidence="1">Uncharacterized protein</fullName>
    </submittedName>
</protein>
<name>X1LVA0_9ZZZZ</name>
<organism evidence="1">
    <name type="scientific">marine sediment metagenome</name>
    <dbReference type="NCBI Taxonomy" id="412755"/>
    <lineage>
        <taxon>unclassified sequences</taxon>
        <taxon>metagenomes</taxon>
        <taxon>ecological metagenomes</taxon>
    </lineage>
</organism>
<sequence length="31" mass="3749">MAFYKFTNSNKDCQLLLIFGKVYVNFFVKIR</sequence>
<feature type="non-terminal residue" evidence="1">
    <location>
        <position position="31"/>
    </location>
</feature>
<proteinExistence type="predicted"/>